<evidence type="ECO:0000256" key="4">
    <source>
        <dbReference type="ARBA" id="ARBA00022824"/>
    </source>
</evidence>
<gene>
    <name evidence="10" type="ORF">GSOID_T00014753001</name>
</gene>
<feature type="transmembrane region" description="Helical" evidence="8">
    <location>
        <begin position="702"/>
        <end position="721"/>
    </location>
</feature>
<comment type="similarity">
    <text evidence="2">Belongs to the peptidase S54 family.</text>
</comment>
<comment type="subcellular location">
    <subcellularLocation>
        <location evidence="1">Endoplasmic reticulum membrane</location>
        <topology evidence="1">Multi-pass membrane protein</topology>
    </subcellularLocation>
</comment>
<dbReference type="FunFam" id="1.20.1540.10:FF:000025">
    <property type="entry name" value="Putative rhomboid family"/>
    <property type="match status" value="1"/>
</dbReference>
<feature type="domain" description="Peptidase S54 rhomboid" evidence="9">
    <location>
        <begin position="605"/>
        <end position="742"/>
    </location>
</feature>
<feature type="transmembrane region" description="Helical" evidence="8">
    <location>
        <begin position="614"/>
        <end position="634"/>
    </location>
</feature>
<dbReference type="EMBL" id="FN653073">
    <property type="protein sequence ID" value="CBY11013.1"/>
    <property type="molecule type" value="Genomic_DNA"/>
</dbReference>
<dbReference type="GO" id="GO:0050708">
    <property type="term" value="P:regulation of protein secretion"/>
    <property type="evidence" value="ECO:0007669"/>
    <property type="project" value="TreeGrafter"/>
</dbReference>
<feature type="transmembrane region" description="Helical" evidence="8">
    <location>
        <begin position="646"/>
        <end position="665"/>
    </location>
</feature>
<evidence type="ECO:0000259" key="9">
    <source>
        <dbReference type="Pfam" id="PF01694"/>
    </source>
</evidence>
<keyword evidence="11" id="KW-1185">Reference proteome</keyword>
<dbReference type="GO" id="GO:0005789">
    <property type="term" value="C:endoplasmic reticulum membrane"/>
    <property type="evidence" value="ECO:0007669"/>
    <property type="project" value="UniProtKB-SubCell"/>
</dbReference>
<dbReference type="GO" id="GO:0042058">
    <property type="term" value="P:regulation of epidermal growth factor receptor signaling pathway"/>
    <property type="evidence" value="ECO:0007669"/>
    <property type="project" value="TreeGrafter"/>
</dbReference>
<feature type="transmembrane region" description="Helical" evidence="8">
    <location>
        <begin position="727"/>
        <end position="746"/>
    </location>
</feature>
<evidence type="ECO:0000256" key="7">
    <source>
        <dbReference type="SAM" id="MobiDB-lite"/>
    </source>
</evidence>
<dbReference type="InParanoid" id="E4XM06"/>
<dbReference type="Proteomes" id="UP000001307">
    <property type="component" value="Unassembled WGS sequence"/>
</dbReference>
<keyword evidence="5 8" id="KW-1133">Transmembrane helix</keyword>
<reference evidence="10" key="1">
    <citation type="journal article" date="2010" name="Science">
        <title>Plasticity of animal genome architecture unmasked by rapid evolution of a pelagic tunicate.</title>
        <authorList>
            <person name="Denoeud F."/>
            <person name="Henriet S."/>
            <person name="Mungpakdee S."/>
            <person name="Aury J.M."/>
            <person name="Da Silva C."/>
            <person name="Brinkmann H."/>
            <person name="Mikhaleva J."/>
            <person name="Olsen L.C."/>
            <person name="Jubin C."/>
            <person name="Canestro C."/>
            <person name="Bouquet J.M."/>
            <person name="Danks G."/>
            <person name="Poulain J."/>
            <person name="Campsteijn C."/>
            <person name="Adamski M."/>
            <person name="Cross I."/>
            <person name="Yadetie F."/>
            <person name="Muffato M."/>
            <person name="Louis A."/>
            <person name="Butcher S."/>
            <person name="Tsagkogeorga G."/>
            <person name="Konrad A."/>
            <person name="Singh S."/>
            <person name="Jensen M.F."/>
            <person name="Cong E.H."/>
            <person name="Eikeseth-Otteraa H."/>
            <person name="Noel B."/>
            <person name="Anthouard V."/>
            <person name="Porcel B.M."/>
            <person name="Kachouri-Lafond R."/>
            <person name="Nishino A."/>
            <person name="Ugolini M."/>
            <person name="Chourrout P."/>
            <person name="Nishida H."/>
            <person name="Aasland R."/>
            <person name="Huzurbazar S."/>
            <person name="Westhof E."/>
            <person name="Delsuc F."/>
            <person name="Lehrach H."/>
            <person name="Reinhardt R."/>
            <person name="Weissenbach J."/>
            <person name="Roy S.W."/>
            <person name="Artiguenave F."/>
            <person name="Postlethwait J.H."/>
            <person name="Manak J.R."/>
            <person name="Thompson E.M."/>
            <person name="Jaillon O."/>
            <person name="Du Pasquier L."/>
            <person name="Boudinot P."/>
            <person name="Liberles D.A."/>
            <person name="Volff J.N."/>
            <person name="Philippe H."/>
            <person name="Lenhard B."/>
            <person name="Roest Crollius H."/>
            <person name="Wincker P."/>
            <person name="Chourrout D."/>
        </authorList>
    </citation>
    <scope>NUCLEOTIDE SEQUENCE [LARGE SCALE GENOMIC DNA]</scope>
</reference>
<proteinExistence type="inferred from homology"/>
<feature type="compositionally biased region" description="Basic and acidic residues" evidence="7">
    <location>
        <begin position="197"/>
        <end position="213"/>
    </location>
</feature>
<keyword evidence="4" id="KW-0256">Endoplasmic reticulum</keyword>
<dbReference type="PANTHER" id="PTHR45965:SF3">
    <property type="entry name" value="INACTIVE RHOMBOID PROTEIN 1"/>
    <property type="match status" value="1"/>
</dbReference>
<dbReference type="SUPFAM" id="SSF144091">
    <property type="entry name" value="Rhomboid-like"/>
    <property type="match status" value="1"/>
</dbReference>
<dbReference type="Pfam" id="PF01694">
    <property type="entry name" value="Rhomboid"/>
    <property type="match status" value="1"/>
</dbReference>
<dbReference type="PANTHER" id="PTHR45965">
    <property type="entry name" value="INACTIVE RHOMBOID PROTEIN"/>
    <property type="match status" value="1"/>
</dbReference>
<dbReference type="GO" id="GO:0004252">
    <property type="term" value="F:serine-type endopeptidase activity"/>
    <property type="evidence" value="ECO:0007669"/>
    <property type="project" value="InterPro"/>
</dbReference>
<name>E4XM06_OIKDI</name>
<evidence type="ECO:0000256" key="1">
    <source>
        <dbReference type="ARBA" id="ARBA00004477"/>
    </source>
</evidence>
<protein>
    <recommendedName>
        <fullName evidence="9">Peptidase S54 rhomboid domain-containing protein</fullName>
    </recommendedName>
</protein>
<feature type="transmembrane region" description="Helical" evidence="8">
    <location>
        <begin position="758"/>
        <end position="778"/>
    </location>
</feature>
<accession>E4XM06</accession>
<keyword evidence="3 8" id="KW-0812">Transmembrane</keyword>
<keyword evidence="6 8" id="KW-0472">Membrane</keyword>
<feature type="region of interest" description="Disordered" evidence="7">
    <location>
        <begin position="67"/>
        <end position="107"/>
    </location>
</feature>
<feature type="region of interest" description="Disordered" evidence="7">
    <location>
        <begin position="187"/>
        <end position="277"/>
    </location>
</feature>
<evidence type="ECO:0000256" key="8">
    <source>
        <dbReference type="SAM" id="Phobius"/>
    </source>
</evidence>
<dbReference type="InterPro" id="IPR022764">
    <property type="entry name" value="Peptidase_S54_rhomboid_dom"/>
</dbReference>
<evidence type="ECO:0000313" key="11">
    <source>
        <dbReference type="Proteomes" id="UP000001307"/>
    </source>
</evidence>
<organism evidence="10">
    <name type="scientific">Oikopleura dioica</name>
    <name type="common">Tunicate</name>
    <dbReference type="NCBI Taxonomy" id="34765"/>
    <lineage>
        <taxon>Eukaryota</taxon>
        <taxon>Metazoa</taxon>
        <taxon>Chordata</taxon>
        <taxon>Tunicata</taxon>
        <taxon>Appendicularia</taxon>
        <taxon>Copelata</taxon>
        <taxon>Oikopleuridae</taxon>
        <taxon>Oikopleura</taxon>
    </lineage>
</organism>
<dbReference type="OrthoDB" id="2146116at2759"/>
<dbReference type="AlphaFoldDB" id="E4XM06"/>
<evidence type="ECO:0000313" key="10">
    <source>
        <dbReference type="EMBL" id="CBY11013.1"/>
    </source>
</evidence>
<feature type="compositionally biased region" description="Acidic residues" evidence="7">
    <location>
        <begin position="238"/>
        <end position="250"/>
    </location>
</feature>
<evidence type="ECO:0000256" key="2">
    <source>
        <dbReference type="ARBA" id="ARBA00009045"/>
    </source>
</evidence>
<sequence length="840" mass="95358">MAEKRANQTKALMRRKTEVLIHDSTVEGENVEDKFRQLTLKRMQTRGRIIGALLGPVKKERLDEFRGGPVTDQFYPGQHDPSSRGPTYRDPSQIDPDTLPTGRTHADSISVPLNRQTTTHTTASKFYRNETLGQSGLFMRVRQSGQSDISAAGAINQPYGKESVAAIGWKALKATISGVSVIKQLIPQQEEEDDDHTDVFRPSDGGIDHREEGMGLSFGPGEGTIEEQPEPDSRDFEHDEDYEDEEDDQVADTLLDQETLEQPKRPSMRRPTLGELSEMRMKVPRVSISVDPAAVSPHTPQSKPKMKRLMSQVFSRRDKRYPGLGFVSRCMGRARKSRVDSQVKQQLDEWQDHRPFFTWYVSSVQVMVLLVGIASFGVTSFGLEDEHAQETVEYQFSPKNIKLVKKRNFYFGPKFADLIRLGAKYAPCMRKDRKIMDIIGCEQQKEQQTACCKYGNKCIQASKDECDHHMYQFMTLNDSTWMGSTGDNNNWHSSYQDFQTGSVCGLDPFFCNPDDITRWPKCSASVDQMREIGKKDGRDVPPWMSCNVNARPCCIGTEGQCKIVSKEYCDTMEGKWNGDAFLCSQVDCLKDTCGLIPFLTPFVPDQIYRLHLSLFIHAGILHLCITLFFQMVVLRDLEKLAGWWRIASIYILSGMVGNLASAIFVPYKPDVGPSGAQYGLIACLFVEFIQSWQLLDQPWHAVLKLAVIAIFLFLFGLLPWVDNYAHIFGFISGILLSFALLPYIVFGKFDQGRKMFQALASIAAWLALTVVLLILFYYSDFEVENASMLTCISLVGDQADETSINFCKEHLNKPVRHDEFWEIHDKQTWINERRCILKNP</sequence>
<dbReference type="InterPro" id="IPR035952">
    <property type="entry name" value="Rhomboid-like_sf"/>
</dbReference>
<dbReference type="Gene3D" id="1.20.1540.10">
    <property type="entry name" value="Rhomboid-like"/>
    <property type="match status" value="1"/>
</dbReference>
<dbReference type="InterPro" id="IPR051512">
    <property type="entry name" value="Inactive_Rhomboid"/>
</dbReference>
<evidence type="ECO:0000256" key="6">
    <source>
        <dbReference type="ARBA" id="ARBA00023136"/>
    </source>
</evidence>
<evidence type="ECO:0000256" key="3">
    <source>
        <dbReference type="ARBA" id="ARBA00022692"/>
    </source>
</evidence>
<evidence type="ECO:0000256" key="5">
    <source>
        <dbReference type="ARBA" id="ARBA00022989"/>
    </source>
</evidence>